<organism evidence="2">
    <name type="scientific">Paramoeba aestuarina</name>
    <dbReference type="NCBI Taxonomy" id="180227"/>
    <lineage>
        <taxon>Eukaryota</taxon>
        <taxon>Amoebozoa</taxon>
        <taxon>Discosea</taxon>
        <taxon>Flabellinia</taxon>
        <taxon>Dactylopodida</taxon>
        <taxon>Paramoebidae</taxon>
        <taxon>Paramoeba</taxon>
    </lineage>
</organism>
<keyword evidence="1" id="KW-0472">Membrane</keyword>
<sequence length="317" mass="36815">MKKYDEENKPLLSGRIQQAEHKPLLSGRIQQADKQYRDFHDALNDYHDAKSFLVHTINDEAEPLWTEFVLGFFLWWVFPFFRANVDSHPHHDASQLEYYQHVYHTFKGSDVTLNVYNYGPLLYSNGIASKAFKACIALLMQILLTTCISVGLFRQDNPDPDGVWADISDVEVNIVVIAVVSSFLLIFSVRDQFRTALISSRFYAWYPEIYGDSWFMFLLESWSNMGLSLYLFFLNAVVILISENAIDAVLNSVAIFFIAEVDEYLIPDYSSDDTVEHQFVMQLFRHYCARSREVGVEFDRVEDKVDDHEGMLFRKMG</sequence>
<accession>A0A7S4U7A8</accession>
<keyword evidence="1" id="KW-0812">Transmembrane</keyword>
<feature type="transmembrane region" description="Helical" evidence="1">
    <location>
        <begin position="131"/>
        <end position="152"/>
    </location>
</feature>
<gene>
    <name evidence="2" type="ORF">NAES01612_LOCUS21857</name>
</gene>
<protein>
    <submittedName>
        <fullName evidence="2">Uncharacterized protein</fullName>
    </submittedName>
</protein>
<evidence type="ECO:0000313" key="2">
    <source>
        <dbReference type="EMBL" id="CAE2330310.1"/>
    </source>
</evidence>
<dbReference type="EMBL" id="HBKR01033351">
    <property type="protein sequence ID" value="CAE2330310.1"/>
    <property type="molecule type" value="Transcribed_RNA"/>
</dbReference>
<evidence type="ECO:0000256" key="1">
    <source>
        <dbReference type="SAM" id="Phobius"/>
    </source>
</evidence>
<proteinExistence type="predicted"/>
<keyword evidence="1" id="KW-1133">Transmembrane helix</keyword>
<feature type="transmembrane region" description="Helical" evidence="1">
    <location>
        <begin position="172"/>
        <end position="190"/>
    </location>
</feature>
<dbReference type="AlphaFoldDB" id="A0A7S4U7A8"/>
<name>A0A7S4U7A8_9EUKA</name>
<reference evidence="2" key="1">
    <citation type="submission" date="2021-01" db="EMBL/GenBank/DDBJ databases">
        <authorList>
            <person name="Corre E."/>
            <person name="Pelletier E."/>
            <person name="Niang G."/>
            <person name="Scheremetjew M."/>
            <person name="Finn R."/>
            <person name="Kale V."/>
            <person name="Holt S."/>
            <person name="Cochrane G."/>
            <person name="Meng A."/>
            <person name="Brown T."/>
            <person name="Cohen L."/>
        </authorList>
    </citation>
    <scope>NUCLEOTIDE SEQUENCE</scope>
    <source>
        <strain evidence="2">SoJaBio B1-5/56/2</strain>
    </source>
</reference>